<dbReference type="EMBL" id="CADCXU010023023">
    <property type="protein sequence ID" value="CAB0010384.1"/>
    <property type="molecule type" value="Genomic_DNA"/>
</dbReference>
<evidence type="ECO:0000313" key="3">
    <source>
        <dbReference type="Proteomes" id="UP000479000"/>
    </source>
</evidence>
<evidence type="ECO:0000256" key="1">
    <source>
        <dbReference type="SAM" id="MobiDB-lite"/>
    </source>
</evidence>
<reference evidence="2 3" key="1">
    <citation type="submission" date="2020-02" db="EMBL/GenBank/DDBJ databases">
        <authorList>
            <person name="Ferguson B K."/>
        </authorList>
    </citation>
    <scope>NUCLEOTIDE SEQUENCE [LARGE SCALE GENOMIC DNA]</scope>
</reference>
<name>A0A6H5H2W6_9HEMI</name>
<dbReference type="AlphaFoldDB" id="A0A6H5H2W6"/>
<accession>A0A6H5H2W6</accession>
<sequence length="419" mass="47040">MEDLVVHKIAHESFKATFLLADFLKMVERFDDDLVTALHQANRCQQLQDEGFRSETKFENELSENIDGISNHDTVYLKKKKLTTAEGKYWVRSSILTPGGRRTVDSVRWWADSGRRPVVGGRWTASGGGWTASGGGQTVDGVRWWADGRRRPEGGLGGRRWTASGEPSLPPWRRAALPEPEPGGGSFDQPPGTAQQAVGATISRIYDPRACSFHRFDEMSCCGNILWFEKCNTSEYAAGGHRPTRSDAAKHYAIRKSQSKVLLFGILQCFRQLQVIFHTVWRRRVKILIFSPPIGDHWCGSNSRRVNGSIVIVLKSRIGTELQKKLFLIHIYSESLPEQVSVCPLRPLRPLRPIPAFRLVHHNKGASTAKRVPKLGQKLFGFRYPPSYQADQKAICISTVNYRLRDSSTAPAILPSYAN</sequence>
<organism evidence="2 3">
    <name type="scientific">Nesidiocoris tenuis</name>
    <dbReference type="NCBI Taxonomy" id="355587"/>
    <lineage>
        <taxon>Eukaryota</taxon>
        <taxon>Metazoa</taxon>
        <taxon>Ecdysozoa</taxon>
        <taxon>Arthropoda</taxon>
        <taxon>Hexapoda</taxon>
        <taxon>Insecta</taxon>
        <taxon>Pterygota</taxon>
        <taxon>Neoptera</taxon>
        <taxon>Paraneoptera</taxon>
        <taxon>Hemiptera</taxon>
        <taxon>Heteroptera</taxon>
        <taxon>Panheteroptera</taxon>
        <taxon>Cimicomorpha</taxon>
        <taxon>Miridae</taxon>
        <taxon>Dicyphina</taxon>
        <taxon>Nesidiocoris</taxon>
    </lineage>
</organism>
<keyword evidence="3" id="KW-1185">Reference proteome</keyword>
<evidence type="ECO:0000313" key="2">
    <source>
        <dbReference type="EMBL" id="CAB0010384.1"/>
    </source>
</evidence>
<gene>
    <name evidence="2" type="ORF">NTEN_LOCUS15429</name>
</gene>
<dbReference type="Proteomes" id="UP000479000">
    <property type="component" value="Unassembled WGS sequence"/>
</dbReference>
<feature type="region of interest" description="Disordered" evidence="1">
    <location>
        <begin position="150"/>
        <end position="194"/>
    </location>
</feature>
<protein>
    <submittedName>
        <fullName evidence="2">Uncharacterized protein</fullName>
    </submittedName>
</protein>
<proteinExistence type="predicted"/>